<comment type="subcellular location">
    <subcellularLocation>
        <location evidence="1">Membrane</location>
        <topology evidence="1">Multi-pass membrane protein</topology>
    </subcellularLocation>
</comment>
<dbReference type="GO" id="GO:0005262">
    <property type="term" value="F:calcium channel activity"/>
    <property type="evidence" value="ECO:0007669"/>
    <property type="project" value="TreeGrafter"/>
</dbReference>
<evidence type="ECO:0000256" key="1">
    <source>
        <dbReference type="ARBA" id="ARBA00004141"/>
    </source>
</evidence>
<evidence type="ECO:0000259" key="11">
    <source>
        <dbReference type="PROSITE" id="PS50095"/>
    </source>
</evidence>
<feature type="transmembrane region" description="Helical" evidence="10">
    <location>
        <begin position="1973"/>
        <end position="1992"/>
    </location>
</feature>
<dbReference type="PROSITE" id="PS50095">
    <property type="entry name" value="PLAT"/>
    <property type="match status" value="1"/>
</dbReference>
<dbReference type="InterPro" id="IPR001024">
    <property type="entry name" value="PLAT/LH2_dom"/>
</dbReference>
<dbReference type="InterPro" id="IPR036392">
    <property type="entry name" value="PLAT/LH2_dom_sf"/>
</dbReference>
<dbReference type="Gene3D" id="2.60.60.20">
    <property type="entry name" value="PLAT/LH2 domain"/>
    <property type="match status" value="1"/>
</dbReference>
<evidence type="ECO:0000313" key="13">
    <source>
        <dbReference type="Proteomes" id="UP000801492"/>
    </source>
</evidence>
<feature type="transmembrane region" description="Helical" evidence="10">
    <location>
        <begin position="2012"/>
        <end position="2033"/>
    </location>
</feature>
<feature type="transmembrane region" description="Helical" evidence="10">
    <location>
        <begin position="1922"/>
        <end position="1939"/>
    </location>
</feature>
<dbReference type="InterPro" id="IPR013122">
    <property type="entry name" value="PKD1_2_channel"/>
</dbReference>
<dbReference type="EMBL" id="VTPC01004100">
    <property type="protein sequence ID" value="KAF2897497.1"/>
    <property type="molecule type" value="Genomic_DNA"/>
</dbReference>
<evidence type="ECO:0000256" key="10">
    <source>
        <dbReference type="SAM" id="Phobius"/>
    </source>
</evidence>
<evidence type="ECO:0000256" key="8">
    <source>
        <dbReference type="PIRSR" id="PIRSR603915-2"/>
    </source>
</evidence>
<dbReference type="Proteomes" id="UP000801492">
    <property type="component" value="Unassembled WGS sequence"/>
</dbReference>
<comment type="caution">
    <text evidence="9">Lacks conserved residue(s) required for the propagation of feature annotation.</text>
</comment>
<dbReference type="GO" id="GO:0005509">
    <property type="term" value="F:calcium ion binding"/>
    <property type="evidence" value="ECO:0007669"/>
    <property type="project" value="InterPro"/>
</dbReference>
<dbReference type="GO" id="GO:0016020">
    <property type="term" value="C:membrane"/>
    <property type="evidence" value="ECO:0007669"/>
    <property type="project" value="UniProtKB-SubCell"/>
</dbReference>
<dbReference type="OrthoDB" id="2121937at2759"/>
<organism evidence="12 13">
    <name type="scientific">Ignelater luminosus</name>
    <name type="common">Cucubano</name>
    <name type="synonym">Pyrophorus luminosus</name>
    <dbReference type="NCBI Taxonomy" id="2038154"/>
    <lineage>
        <taxon>Eukaryota</taxon>
        <taxon>Metazoa</taxon>
        <taxon>Ecdysozoa</taxon>
        <taxon>Arthropoda</taxon>
        <taxon>Hexapoda</taxon>
        <taxon>Insecta</taxon>
        <taxon>Pterygota</taxon>
        <taxon>Neoptera</taxon>
        <taxon>Endopterygota</taxon>
        <taxon>Coleoptera</taxon>
        <taxon>Polyphaga</taxon>
        <taxon>Elateriformia</taxon>
        <taxon>Elateroidea</taxon>
        <taxon>Elateridae</taxon>
        <taxon>Agrypninae</taxon>
        <taxon>Pyrophorini</taxon>
        <taxon>Ignelater</taxon>
    </lineage>
</organism>
<dbReference type="InterPro" id="IPR051223">
    <property type="entry name" value="Polycystin"/>
</dbReference>
<dbReference type="PRINTS" id="PR01433">
    <property type="entry name" value="POLYCYSTIN2"/>
</dbReference>
<evidence type="ECO:0000313" key="12">
    <source>
        <dbReference type="EMBL" id="KAF2897497.1"/>
    </source>
</evidence>
<feature type="domain" description="PLAT" evidence="11">
    <location>
        <begin position="1131"/>
        <end position="1248"/>
    </location>
</feature>
<sequence length="2247" mass="261856">MGVQSEARIDFGDGTVKKRKYLILRADPSFTTALRYFQPSLNVTSKKLQIYAFTHVFRSPQIFTVKVRAWNRFEEVFNTEYEIQVIAARRCFLEFAFHNAPTEKENAFRLFRESTIYILSAAWSNCMQTEFEYQWEIHKVKTFEDTPTSSNLYQISDYQIDMQDSYLYIPPYCLDYGNFTVGLTITMVKPLKGVKRKRYTWFTILRKPMIAHIQGGKKVWSSTESLFYLDASLSYDPNYSRRKQPVVTFSWTCRPVSEFCKGYALLNETGPVLVVPSHGLDEQKYIFQVWVSHGTNISVTEYTGTAIQEVHASHTPVPFYSIICIQNCIGGLANFLHVIALRGICISSPHEQDQNKRFWTVYPNPQADQGKGMRLDNTEFSKDNYYIVMYEQQLETGGTFKIVFSGYNTGTNRLSTENASYAEFYIDTYPTSDLGQCSVYPLKGYSMITVFTITCFETNLNETTRFEVIQFPNPVDRATSGILVGYDRTGVIQNVTLGPGLRKYDYITTLRITQIYHTGIYNFLETNVTVFPLIYYLKRPDEVMHRLVHVGTGLSSPLYFLLSGGNHFELVQQIISATYTLENFLTSEDSLRMDRKYTDETIEHIRNNFITYLRNVPIGDLYSLKHLASALLKVINIPFRKMRWDATIVSGVNILKKIIQNLEDRFKMYNEYILQDDMDDLGIIFLDIASSILKTPGTDHFIMEETNTTSGTSTDYLHLNETLEVIERYMQLYMAYKVPNERTSLITSSRLAVFMKKASPESLTVKSLALAGRIAIGLTFDNTMYDKNAYFNFKAIIMDNYIPSSDTTGYSFPFVKINLTNIVDGSPVEADLEIDMRPGNTLKMEIIDGYLPVRLFWQIEEKHIQVHRLIVPKGGKLLINFLPIEGNYKLQIVVKKDRRPRLADFWYNGIDIPQKVVQRTRDQGLSLFVDDEAKETNEFYFLGILPHKDTLKELMKDIEEPILPDAFHYDDDGNEDDEHNKKEYIDYKSLPLVQYITYEQNSSDTPDYNNRTLPYSFSAHSVRCIAFSKSENDQKPYCKVKETTTISRVTCECIGHNPVTVAFERVAVQYQRFALFNYKVFYTDNPLIIFLVIFTSILFIGLLNWAAGEDIKDRKRRTVCFLMDNYPQCEYCYLVIVQTGRINKAETTSNVTIELEGTQATSLPHVLKDWTRDVFNKGSQEWFVLKTTKSLGDIYALHIWTDYSGSRPSWYCNKIIIQDIQEQQVWFFIVEKWFDPISGDGTMSYTIYRAADEEIFSIGYQLKENIAREFDSGMHGWLSIFYKHPYSNYTRKQRVAVAYTHMVIIMLILILQNELPIADLPIYQIYPNGAFKWENRNLAVAIRTVFFALPFHCLLVWLFRCIKPSSQWSESRLDRNLSRFNMGSLESILYISVDVKSPVPQSSIQVTRRPKPIKKKVSFYSDFYEPEGDRKLRSKLSLEKLEEKAGKDKVVPLRSPTSKIETEGESSMLPEVSSSQVYGQEVVTQSYCLPPGWLYVAWIILILIIIPSVYCVVFFGISYGWIFSLHYIISFFLAIIFSVVLIEPIKLLVVSAYLFLYNRREFSIEDRSDLVTALNHEFVVPSNLQNQITEKINKLRRNPMYMPLTVEQVSKTKRNRVVTFLTRVIIADLMLLILFVLLLFTMIYNIFDKHGYLHYKNVKVLFEEVEASRKNTISDVYIQEDLVYYLENTVIENLHRVGSEDTQQSKPVRDEVNYLIGVIRLRQVRKSPYACQLESARVQRWAARCDEHYDNENYTEGWKRIDAKESRLSYDNRKEAWRYKGLEDHFRDSILHYNESKYPFGYYTALLGRTKQSSLEKLKYLSGNKWFDHLTKVVSIDFVLFNPHVHYLTLVTLMAERMDQGVYYIHNTIEKIKMHPEELNAQLYLILFLLGVFIWLMVYIHKESKKYSLLKPKQIFSKKWNLLKKCLLVLGVINIIIYTRKAFFLNIYHELIAMAAKESYINFGDISVWDKTLITLIGFMLFLISIDLCKILQTFYRVNLAWAAISKSTEAACSFVLFMAILVAAFAWTGYIIYGTRSYYFHTFCTAFFTTLGFLHRDFNVKDFGNIEGLWCITFIYYVAVVMALLFIFRWLIAAVVIHLYSAVKRNARFELYQSVLSSYTKKYFDTLDSSPNRKPLKLTAYLQKVEPRLQAMGYLFVHFCQQKRGNKEANHRLYAMNVITASILRDKYRSRKHYYENLQKYQREEQAKALTRTIIITNSFKNKLEYISAKVDILIRHERYRQMGLG</sequence>
<dbReference type="PANTHER" id="PTHR10877">
    <property type="entry name" value="POLYCYSTIN FAMILY MEMBER"/>
    <property type="match status" value="1"/>
</dbReference>
<comment type="similarity">
    <text evidence="2">Belongs to the polycystin family.</text>
</comment>
<feature type="transmembrane region" description="Helical" evidence="10">
    <location>
        <begin position="1338"/>
        <end position="1359"/>
    </location>
</feature>
<keyword evidence="4" id="KW-0732">Signal</keyword>
<proteinExistence type="inferred from homology"/>
<dbReference type="Pfam" id="PF08016">
    <property type="entry name" value="PKD_channel"/>
    <property type="match status" value="1"/>
</dbReference>
<name>A0A8K0D5P6_IGNLU</name>
<evidence type="ECO:0000256" key="9">
    <source>
        <dbReference type="PROSITE-ProRule" id="PRU00152"/>
    </source>
</evidence>
<evidence type="ECO:0000256" key="6">
    <source>
        <dbReference type="ARBA" id="ARBA00023136"/>
    </source>
</evidence>
<comment type="caution">
    <text evidence="12">The sequence shown here is derived from an EMBL/GenBank/DDBJ whole genome shotgun (WGS) entry which is preliminary data.</text>
</comment>
<dbReference type="InterPro" id="IPR002859">
    <property type="entry name" value="PKD/REJ-like"/>
</dbReference>
<dbReference type="InterPro" id="IPR046791">
    <property type="entry name" value="Polycystin_dom"/>
</dbReference>
<evidence type="ECO:0000256" key="2">
    <source>
        <dbReference type="ARBA" id="ARBA00007200"/>
    </source>
</evidence>
<feature type="transmembrane region" description="Helical" evidence="10">
    <location>
        <begin position="1881"/>
        <end position="1901"/>
    </location>
</feature>
<feature type="transmembrane region" description="Helical" evidence="10">
    <location>
        <begin position="1296"/>
        <end position="1318"/>
    </location>
</feature>
<dbReference type="InterPro" id="IPR003915">
    <property type="entry name" value="PKD_2"/>
</dbReference>
<evidence type="ECO:0000256" key="3">
    <source>
        <dbReference type="ARBA" id="ARBA00022692"/>
    </source>
</evidence>
<protein>
    <recommendedName>
        <fullName evidence="11">PLAT domain-containing protein</fullName>
    </recommendedName>
</protein>
<keyword evidence="5 10" id="KW-1133">Transmembrane helix</keyword>
<dbReference type="Pfam" id="PF02010">
    <property type="entry name" value="REJ"/>
    <property type="match status" value="1"/>
</dbReference>
<evidence type="ECO:0000256" key="4">
    <source>
        <dbReference type="ARBA" id="ARBA00022729"/>
    </source>
</evidence>
<keyword evidence="7" id="KW-0325">Glycoprotein</keyword>
<feature type="transmembrane region" description="Helical" evidence="10">
    <location>
        <begin position="1528"/>
        <end position="1557"/>
    </location>
</feature>
<reference evidence="12" key="1">
    <citation type="submission" date="2019-08" db="EMBL/GenBank/DDBJ databases">
        <title>The genome of the North American firefly Photinus pyralis.</title>
        <authorList>
            <consortium name="Photinus pyralis genome working group"/>
            <person name="Fallon T.R."/>
            <person name="Sander Lower S.E."/>
            <person name="Weng J.-K."/>
        </authorList>
    </citation>
    <scope>NUCLEOTIDE SEQUENCE</scope>
    <source>
        <strain evidence="12">TRF0915ILg1</strain>
        <tissue evidence="12">Whole body</tissue>
    </source>
</reference>
<gene>
    <name evidence="12" type="ORF">ILUMI_08679</name>
</gene>
<feature type="transmembrane region" description="Helical" evidence="10">
    <location>
        <begin position="1087"/>
        <end position="1107"/>
    </location>
</feature>
<dbReference type="Pfam" id="PF01477">
    <property type="entry name" value="PLAT"/>
    <property type="match status" value="1"/>
</dbReference>
<feature type="transmembrane region" description="Helical" evidence="10">
    <location>
        <begin position="2039"/>
        <end position="2055"/>
    </location>
</feature>
<keyword evidence="13" id="KW-1185">Reference proteome</keyword>
<dbReference type="SMART" id="SM00308">
    <property type="entry name" value="LH2"/>
    <property type="match status" value="1"/>
</dbReference>
<evidence type="ECO:0000256" key="5">
    <source>
        <dbReference type="ARBA" id="ARBA00022989"/>
    </source>
</evidence>
<dbReference type="SUPFAM" id="SSF49723">
    <property type="entry name" value="Lipase/lipooxygenase domain (PLAT/LH2 domain)"/>
    <property type="match status" value="1"/>
</dbReference>
<feature type="disulfide bond" evidence="8">
    <location>
        <begin position="1731"/>
        <end position="1745"/>
    </location>
</feature>
<keyword evidence="6 10" id="KW-0472">Membrane</keyword>
<evidence type="ECO:0000256" key="7">
    <source>
        <dbReference type="ARBA" id="ARBA00023180"/>
    </source>
</evidence>
<feature type="transmembrane region" description="Helical" evidence="10">
    <location>
        <begin position="1620"/>
        <end position="1647"/>
    </location>
</feature>
<feature type="transmembrane region" description="Helical" evidence="10">
    <location>
        <begin position="1495"/>
        <end position="1522"/>
    </location>
</feature>
<dbReference type="Pfam" id="PF20519">
    <property type="entry name" value="Polycystin_dom"/>
    <property type="match status" value="1"/>
</dbReference>
<dbReference type="PANTHER" id="PTHR10877:SF194">
    <property type="entry name" value="LOCATION OF VULVA DEFECTIVE 1"/>
    <property type="match status" value="1"/>
</dbReference>
<feature type="transmembrane region" description="Helical" evidence="10">
    <location>
        <begin position="2075"/>
        <end position="2101"/>
    </location>
</feature>
<accession>A0A8K0D5P6</accession>
<keyword evidence="3 10" id="KW-0812">Transmembrane</keyword>
<dbReference type="GO" id="GO:0050982">
    <property type="term" value="P:detection of mechanical stimulus"/>
    <property type="evidence" value="ECO:0007669"/>
    <property type="project" value="TreeGrafter"/>
</dbReference>